<dbReference type="SMART" id="SM00471">
    <property type="entry name" value="HDc"/>
    <property type="match status" value="1"/>
</dbReference>
<dbReference type="PANTHER" id="PTHR33594">
    <property type="entry name" value="SUPERFAMILY HYDROLASE, PUTATIVE (AFU_ORTHOLOGUE AFUA_1G03035)-RELATED"/>
    <property type="match status" value="1"/>
</dbReference>
<dbReference type="Pfam" id="PF01966">
    <property type="entry name" value="HD"/>
    <property type="match status" value="1"/>
</dbReference>
<name>A0ABR3UHZ1_9PLEO</name>
<dbReference type="Gene3D" id="1.10.3210.50">
    <property type="match status" value="1"/>
</dbReference>
<gene>
    <name evidence="2" type="ORF">ACET3X_006319</name>
</gene>
<protein>
    <recommendedName>
        <fullName evidence="1">HD/PDEase domain-containing protein</fullName>
    </recommendedName>
</protein>
<dbReference type="InterPro" id="IPR003607">
    <property type="entry name" value="HD/PDEase_dom"/>
</dbReference>
<dbReference type="RefSeq" id="XP_069306679.1">
    <property type="nucleotide sequence ID" value="XM_069452517.1"/>
</dbReference>
<accession>A0ABR3UHZ1</accession>
<evidence type="ECO:0000313" key="3">
    <source>
        <dbReference type="Proteomes" id="UP001578633"/>
    </source>
</evidence>
<dbReference type="CDD" id="cd00077">
    <property type="entry name" value="HDc"/>
    <property type="match status" value="1"/>
</dbReference>
<dbReference type="EMBL" id="JBHGVX010000005">
    <property type="protein sequence ID" value="KAL1796095.1"/>
    <property type="molecule type" value="Genomic_DNA"/>
</dbReference>
<evidence type="ECO:0000313" key="2">
    <source>
        <dbReference type="EMBL" id="KAL1796095.1"/>
    </source>
</evidence>
<sequence length="231" mass="25827">MDSTPPTHLPVPLLPLPETDKPLFASINAHVHTYMSNYDASHDYNHILRVLSNTHSIYTHERAANPSTTYDPTALYLAALLHDVGDHKYAQPGTDIENQIYNTLLSHGCAPTLAQKIQTIVHHVSYTHETRNPEAVRQVLATHPELAIVQDADRLDAIGAVGIGRCFSFGAAKMPERGMDRAVEHFGEKLVRLKGMMKTGRGREMAEERHEVLVGFVRQWGEETRLSFGME</sequence>
<dbReference type="PANTHER" id="PTHR33594:SF1">
    <property type="entry name" value="HD_PDEASE DOMAIN-CONTAINING PROTEIN"/>
    <property type="match status" value="1"/>
</dbReference>
<proteinExistence type="predicted"/>
<comment type="caution">
    <text evidence="2">The sequence shown here is derived from an EMBL/GenBank/DDBJ whole genome shotgun (WGS) entry which is preliminary data.</text>
</comment>
<dbReference type="GeneID" id="96086641"/>
<organism evidence="2 3">
    <name type="scientific">Alternaria dauci</name>
    <dbReference type="NCBI Taxonomy" id="48095"/>
    <lineage>
        <taxon>Eukaryota</taxon>
        <taxon>Fungi</taxon>
        <taxon>Dikarya</taxon>
        <taxon>Ascomycota</taxon>
        <taxon>Pezizomycotina</taxon>
        <taxon>Dothideomycetes</taxon>
        <taxon>Pleosporomycetidae</taxon>
        <taxon>Pleosporales</taxon>
        <taxon>Pleosporineae</taxon>
        <taxon>Pleosporaceae</taxon>
        <taxon>Alternaria</taxon>
        <taxon>Alternaria sect. Porri</taxon>
    </lineage>
</organism>
<dbReference type="Proteomes" id="UP001578633">
    <property type="component" value="Chromosome 5"/>
</dbReference>
<reference evidence="2 3" key="1">
    <citation type="submission" date="2024-09" db="EMBL/GenBank/DDBJ databases">
        <title>T2T genomes of carrot and Alternaria dauci and their utility for understanding host-pathogen interaction during carrot leaf blight disease.</title>
        <authorList>
            <person name="Liu W."/>
            <person name="Xu S."/>
            <person name="Ou C."/>
            <person name="Liu X."/>
            <person name="Zhuang F."/>
            <person name="Deng X.W."/>
        </authorList>
    </citation>
    <scope>NUCLEOTIDE SEQUENCE [LARGE SCALE GENOMIC DNA]</scope>
    <source>
        <strain evidence="2 3">A2016</strain>
    </source>
</reference>
<evidence type="ECO:0000259" key="1">
    <source>
        <dbReference type="SMART" id="SM00471"/>
    </source>
</evidence>
<dbReference type="SUPFAM" id="SSF109604">
    <property type="entry name" value="HD-domain/PDEase-like"/>
    <property type="match status" value="1"/>
</dbReference>
<keyword evidence="3" id="KW-1185">Reference proteome</keyword>
<dbReference type="InterPro" id="IPR006674">
    <property type="entry name" value="HD_domain"/>
</dbReference>
<feature type="domain" description="HD/PDEase" evidence="1">
    <location>
        <begin position="39"/>
        <end position="167"/>
    </location>
</feature>